<dbReference type="GO" id="GO:0005886">
    <property type="term" value="C:plasma membrane"/>
    <property type="evidence" value="ECO:0007669"/>
    <property type="project" value="TreeGrafter"/>
</dbReference>
<dbReference type="EMBL" id="PNHE01000022">
    <property type="protein sequence ID" value="PMC58180.1"/>
    <property type="molecule type" value="Genomic_DNA"/>
</dbReference>
<dbReference type="AlphaFoldDB" id="A0A2N6SM86"/>
<name>A0A2N6SM86_9LACT</name>
<feature type="transmembrane region" description="Helical" evidence="5">
    <location>
        <begin position="43"/>
        <end position="62"/>
    </location>
</feature>
<evidence type="ECO:0000256" key="1">
    <source>
        <dbReference type="ARBA" id="ARBA00004141"/>
    </source>
</evidence>
<proteinExistence type="predicted"/>
<accession>A0A2N6SM86</accession>
<evidence type="ECO:0000256" key="4">
    <source>
        <dbReference type="ARBA" id="ARBA00023136"/>
    </source>
</evidence>
<dbReference type="Pfam" id="PF24961">
    <property type="entry name" value="NfeD_membrane"/>
    <property type="match status" value="1"/>
</dbReference>
<evidence type="ECO:0000256" key="3">
    <source>
        <dbReference type="ARBA" id="ARBA00022989"/>
    </source>
</evidence>
<evidence type="ECO:0000313" key="8">
    <source>
        <dbReference type="EMBL" id="PMC58180.1"/>
    </source>
</evidence>
<evidence type="ECO:0000313" key="9">
    <source>
        <dbReference type="Proteomes" id="UP000235682"/>
    </source>
</evidence>
<organism evidence="8 9">
    <name type="scientific">Dolosicoccus paucivorans</name>
    <dbReference type="NCBI Taxonomy" id="84521"/>
    <lineage>
        <taxon>Bacteria</taxon>
        <taxon>Bacillati</taxon>
        <taxon>Bacillota</taxon>
        <taxon>Bacilli</taxon>
        <taxon>Lactobacillales</taxon>
        <taxon>Aerococcaceae</taxon>
        <taxon>Dolosicoccus</taxon>
    </lineage>
</organism>
<dbReference type="STRING" id="84521.SAMN04487994_101212"/>
<evidence type="ECO:0000256" key="5">
    <source>
        <dbReference type="SAM" id="Phobius"/>
    </source>
</evidence>
<evidence type="ECO:0000259" key="6">
    <source>
        <dbReference type="Pfam" id="PF01957"/>
    </source>
</evidence>
<evidence type="ECO:0000259" key="7">
    <source>
        <dbReference type="Pfam" id="PF24961"/>
    </source>
</evidence>
<dbReference type="OrthoDB" id="9806253at2"/>
<reference evidence="8 9" key="1">
    <citation type="submission" date="2017-09" db="EMBL/GenBank/DDBJ databases">
        <title>Bacterial strain isolated from the female urinary microbiota.</title>
        <authorList>
            <person name="Thomas-White K."/>
            <person name="Kumar N."/>
            <person name="Forster S."/>
            <person name="Putonti C."/>
            <person name="Lawley T."/>
            <person name="Wolfe A.J."/>
        </authorList>
    </citation>
    <scope>NUCLEOTIDE SEQUENCE [LARGE SCALE GENOMIC DNA]</scope>
    <source>
        <strain evidence="8 9">UMB0852</strain>
    </source>
</reference>
<comment type="subcellular location">
    <subcellularLocation>
        <location evidence="1">Membrane</location>
        <topology evidence="1">Multi-pass membrane protein</topology>
    </subcellularLocation>
</comment>
<keyword evidence="4 5" id="KW-0472">Membrane</keyword>
<feature type="domain" description="NfeD integral membrane" evidence="7">
    <location>
        <begin position="3"/>
        <end position="108"/>
    </location>
</feature>
<feature type="transmembrane region" description="Helical" evidence="5">
    <location>
        <begin position="90"/>
        <end position="109"/>
    </location>
</feature>
<evidence type="ECO:0000256" key="2">
    <source>
        <dbReference type="ARBA" id="ARBA00022692"/>
    </source>
</evidence>
<keyword evidence="3 5" id="KW-1133">Transmembrane helix</keyword>
<dbReference type="InterPro" id="IPR052165">
    <property type="entry name" value="Membrane_assoc_protease"/>
</dbReference>
<sequence>MWLLALGTIVLSIGLFSRYQGLFIATAGALFIGYFMPWQTGEWFNTILFLVGIAFLIVEIYIPGFGLAGIVGALSVVTGLYFHLDSYMMTSLMLLLMVVCSIGVGALMMQMGRVLTISPRFILNRSIQSQSKSQYYTKSLKELAVGQQGIARTALRPIGEASFNGKVYEVTSDEGLILQGSALEIVQLTSSKIIVKKVK</sequence>
<gene>
    <name evidence="8" type="ORF">CJ205_05685</name>
</gene>
<dbReference type="Pfam" id="PF01957">
    <property type="entry name" value="NfeD"/>
    <property type="match status" value="1"/>
</dbReference>
<protein>
    <submittedName>
        <fullName evidence="8">Uncharacterized protein</fullName>
    </submittedName>
</protein>
<dbReference type="PANTHER" id="PTHR33507:SF3">
    <property type="entry name" value="INNER MEMBRANE PROTEIN YBBJ"/>
    <property type="match status" value="1"/>
</dbReference>
<comment type="caution">
    <text evidence="8">The sequence shown here is derived from an EMBL/GenBank/DDBJ whole genome shotgun (WGS) entry which is preliminary data.</text>
</comment>
<dbReference type="PANTHER" id="PTHR33507">
    <property type="entry name" value="INNER MEMBRANE PROTEIN YBBJ"/>
    <property type="match status" value="1"/>
</dbReference>
<dbReference type="RefSeq" id="WP_102228092.1">
    <property type="nucleotide sequence ID" value="NZ_PNFY01000043.1"/>
</dbReference>
<dbReference type="InterPro" id="IPR056739">
    <property type="entry name" value="NfeD_membrane"/>
</dbReference>
<dbReference type="Gene3D" id="2.40.50.140">
    <property type="entry name" value="Nucleic acid-binding proteins"/>
    <property type="match status" value="1"/>
</dbReference>
<dbReference type="InterPro" id="IPR002810">
    <property type="entry name" value="NfeD-like_C"/>
</dbReference>
<keyword evidence="2 5" id="KW-0812">Transmembrane</keyword>
<dbReference type="Proteomes" id="UP000235682">
    <property type="component" value="Unassembled WGS sequence"/>
</dbReference>
<dbReference type="InterPro" id="IPR012340">
    <property type="entry name" value="NA-bd_OB-fold"/>
</dbReference>
<keyword evidence="9" id="KW-1185">Reference proteome</keyword>
<feature type="domain" description="NfeD-like C-terminal" evidence="6">
    <location>
        <begin position="143"/>
        <end position="197"/>
    </location>
</feature>